<protein>
    <submittedName>
        <fullName evidence="2">Uncharacterized protein</fullName>
    </submittedName>
</protein>
<dbReference type="Proteomes" id="UP001148018">
    <property type="component" value="Unassembled WGS sequence"/>
</dbReference>
<evidence type="ECO:0000256" key="1">
    <source>
        <dbReference type="SAM" id="MobiDB-lite"/>
    </source>
</evidence>
<evidence type="ECO:0000313" key="3">
    <source>
        <dbReference type="Proteomes" id="UP001148018"/>
    </source>
</evidence>
<feature type="region of interest" description="Disordered" evidence="1">
    <location>
        <begin position="1"/>
        <end position="25"/>
    </location>
</feature>
<proteinExistence type="predicted"/>
<comment type="caution">
    <text evidence="2">The sequence shown here is derived from an EMBL/GenBank/DDBJ whole genome shotgun (WGS) entry which is preliminary data.</text>
</comment>
<keyword evidence="3" id="KW-1185">Reference proteome</keyword>
<dbReference type="AlphaFoldDB" id="A0A9Q0DR09"/>
<reference evidence="2" key="1">
    <citation type="submission" date="2022-07" db="EMBL/GenBank/DDBJ databases">
        <title>Chromosome-level genome of Muraenolepis orangiensis.</title>
        <authorList>
            <person name="Kim J."/>
        </authorList>
    </citation>
    <scope>NUCLEOTIDE SEQUENCE</scope>
    <source>
        <strain evidence="2">KU_S4_2022</strain>
        <tissue evidence="2">Muscle</tissue>
    </source>
</reference>
<gene>
    <name evidence="2" type="ORF">NHX12_005257</name>
</gene>
<accession>A0A9Q0DR09</accession>
<name>A0A9Q0DR09_9TELE</name>
<organism evidence="2 3">
    <name type="scientific">Muraenolepis orangiensis</name>
    <name type="common">Patagonian moray cod</name>
    <dbReference type="NCBI Taxonomy" id="630683"/>
    <lineage>
        <taxon>Eukaryota</taxon>
        <taxon>Metazoa</taxon>
        <taxon>Chordata</taxon>
        <taxon>Craniata</taxon>
        <taxon>Vertebrata</taxon>
        <taxon>Euteleostomi</taxon>
        <taxon>Actinopterygii</taxon>
        <taxon>Neopterygii</taxon>
        <taxon>Teleostei</taxon>
        <taxon>Neoteleostei</taxon>
        <taxon>Acanthomorphata</taxon>
        <taxon>Zeiogadaria</taxon>
        <taxon>Gadariae</taxon>
        <taxon>Gadiformes</taxon>
        <taxon>Muraenolepidoidei</taxon>
        <taxon>Muraenolepididae</taxon>
        <taxon>Muraenolepis</taxon>
    </lineage>
</organism>
<dbReference type="EMBL" id="JANIIK010000112">
    <property type="protein sequence ID" value="KAJ3592919.1"/>
    <property type="molecule type" value="Genomic_DNA"/>
</dbReference>
<feature type="compositionally biased region" description="Basic residues" evidence="1">
    <location>
        <begin position="1"/>
        <end position="10"/>
    </location>
</feature>
<evidence type="ECO:0000313" key="2">
    <source>
        <dbReference type="EMBL" id="KAJ3592919.1"/>
    </source>
</evidence>
<sequence>MTALRQRKSSRAKEPPLGTDFQKPLKNDCCPEHHTEGKWGAGWLASRCSPKPYPSVHRPPRSPPAPLPPNTFQSVWLCEDPRSAAESDEQCTATHFTGWRSWDGSLPIAWPASGPMGPRKIVKPCQPDVASYPLMHPGLRRQQ</sequence>